<reference evidence="2" key="1">
    <citation type="journal article" date="2017" name="Nat. Commun.">
        <title>The asparagus genome sheds light on the origin and evolution of a young Y chromosome.</title>
        <authorList>
            <person name="Harkess A."/>
            <person name="Zhou J."/>
            <person name="Xu C."/>
            <person name="Bowers J.E."/>
            <person name="Van der Hulst R."/>
            <person name="Ayyampalayam S."/>
            <person name="Mercati F."/>
            <person name="Riccardi P."/>
            <person name="McKain M.R."/>
            <person name="Kakrana A."/>
            <person name="Tang H."/>
            <person name="Ray J."/>
            <person name="Groenendijk J."/>
            <person name="Arikit S."/>
            <person name="Mathioni S.M."/>
            <person name="Nakano M."/>
            <person name="Shan H."/>
            <person name="Telgmann-Rauber A."/>
            <person name="Kanno A."/>
            <person name="Yue Z."/>
            <person name="Chen H."/>
            <person name="Li W."/>
            <person name="Chen Y."/>
            <person name="Xu X."/>
            <person name="Zhang Y."/>
            <person name="Luo S."/>
            <person name="Chen H."/>
            <person name="Gao J."/>
            <person name="Mao Z."/>
            <person name="Pires J.C."/>
            <person name="Luo M."/>
            <person name="Kudrna D."/>
            <person name="Wing R.A."/>
            <person name="Meyers B.C."/>
            <person name="Yi K."/>
            <person name="Kong H."/>
            <person name="Lavrijsen P."/>
            <person name="Sunseri F."/>
            <person name="Falavigna A."/>
            <person name="Ye Y."/>
            <person name="Leebens-Mack J.H."/>
            <person name="Chen G."/>
        </authorList>
    </citation>
    <scope>NUCLEOTIDE SEQUENCE [LARGE SCALE GENOMIC DNA]</scope>
    <source>
        <strain evidence="2">cv. DH0086</strain>
    </source>
</reference>
<keyword evidence="2" id="KW-1185">Reference proteome</keyword>
<proteinExistence type="predicted"/>
<dbReference type="PANTHER" id="PTHR38134">
    <property type="entry name" value="SLR1395 PROTEIN"/>
    <property type="match status" value="1"/>
</dbReference>
<dbReference type="PANTHER" id="PTHR38134:SF2">
    <property type="entry name" value="GALACTOKINASE"/>
    <property type="match status" value="1"/>
</dbReference>
<accession>A0A5P1F9X4</accession>
<sequence>MASSRLSSGHEVHVVTGAPDFGFTSEIQSPNLHISKDVLDCGVVQADALTVDRLSSLQKYSETTVVRRPSILAAEVSENDMLILSEVRQCS</sequence>
<dbReference type="InterPro" id="IPR053205">
    <property type="entry name" value="GHMP_kinase_L-arabinokinase"/>
</dbReference>
<evidence type="ECO:0000313" key="2">
    <source>
        <dbReference type="Proteomes" id="UP000243459"/>
    </source>
</evidence>
<gene>
    <name evidence="1" type="ORF">A4U43_C03F4000</name>
</gene>
<protein>
    <submittedName>
        <fullName evidence="1">Uncharacterized protein</fullName>
    </submittedName>
</protein>
<organism evidence="1 2">
    <name type="scientific">Asparagus officinalis</name>
    <name type="common">Garden asparagus</name>
    <dbReference type="NCBI Taxonomy" id="4686"/>
    <lineage>
        <taxon>Eukaryota</taxon>
        <taxon>Viridiplantae</taxon>
        <taxon>Streptophyta</taxon>
        <taxon>Embryophyta</taxon>
        <taxon>Tracheophyta</taxon>
        <taxon>Spermatophyta</taxon>
        <taxon>Magnoliopsida</taxon>
        <taxon>Liliopsida</taxon>
        <taxon>Asparagales</taxon>
        <taxon>Asparagaceae</taxon>
        <taxon>Asparagoideae</taxon>
        <taxon>Asparagus</taxon>
    </lineage>
</organism>
<name>A0A5P1F9X4_ASPOF</name>
<dbReference type="EMBL" id="CM007383">
    <property type="protein sequence ID" value="ONK74217.1"/>
    <property type="molecule type" value="Genomic_DNA"/>
</dbReference>
<evidence type="ECO:0000313" key="1">
    <source>
        <dbReference type="EMBL" id="ONK74217.1"/>
    </source>
</evidence>
<dbReference type="AlphaFoldDB" id="A0A5P1F9X4"/>
<dbReference type="Gramene" id="ONK74217">
    <property type="protein sequence ID" value="ONK74217"/>
    <property type="gene ID" value="A4U43_C03F4000"/>
</dbReference>
<dbReference type="Proteomes" id="UP000243459">
    <property type="component" value="Chromosome 3"/>
</dbReference>